<feature type="coiled-coil region" evidence="1">
    <location>
        <begin position="299"/>
        <end position="343"/>
    </location>
</feature>
<reference evidence="3" key="1">
    <citation type="submission" date="2017-02" db="UniProtKB">
        <authorList>
            <consortium name="WormBaseParasite"/>
        </authorList>
    </citation>
    <scope>IDENTIFICATION</scope>
</reference>
<evidence type="ECO:0000313" key="3">
    <source>
        <dbReference type="WBParaSite" id="PTRK_0001138700.1"/>
    </source>
</evidence>
<dbReference type="Proteomes" id="UP000038045">
    <property type="component" value="Unplaced"/>
</dbReference>
<dbReference type="AlphaFoldDB" id="A0A0N4ZSA6"/>
<keyword evidence="1" id="KW-0175">Coiled coil</keyword>
<protein>
    <submittedName>
        <fullName evidence="3">GAS domain-containing protein</fullName>
    </submittedName>
</protein>
<accession>A0A0N4ZSA6</accession>
<name>A0A0N4ZSA6_PARTI</name>
<evidence type="ECO:0000313" key="2">
    <source>
        <dbReference type="Proteomes" id="UP000038045"/>
    </source>
</evidence>
<dbReference type="WBParaSite" id="PTRK_0001138700.1">
    <property type="protein sequence ID" value="PTRK_0001138700.1"/>
    <property type="gene ID" value="PTRK_0001138700"/>
</dbReference>
<organism evidence="2 3">
    <name type="scientific">Parastrongyloides trichosuri</name>
    <name type="common">Possum-specific nematode worm</name>
    <dbReference type="NCBI Taxonomy" id="131310"/>
    <lineage>
        <taxon>Eukaryota</taxon>
        <taxon>Metazoa</taxon>
        <taxon>Ecdysozoa</taxon>
        <taxon>Nematoda</taxon>
        <taxon>Chromadorea</taxon>
        <taxon>Rhabditida</taxon>
        <taxon>Tylenchina</taxon>
        <taxon>Panagrolaimomorpha</taxon>
        <taxon>Strongyloidoidea</taxon>
        <taxon>Strongyloididae</taxon>
        <taxon>Parastrongyloides</taxon>
    </lineage>
</organism>
<sequence length="431" mass="50551">MEKSLDSVDLPPKSLIHKSTLILNEESEEKSTPPIKKLIKPSLRKSKINGLHKEINKNKEIKNTIKENVLVKKNNIKKLDILAKKNERLQKKLDASEKKLKVVDEDRYKLEKEKELISTNWKRGKSVIYDEEKNIIELHKKLHRTKTAHSNQILKLLNKIQLLSLKSEIYVCSSTQTENKFLEGIKDFKDEEIQTAEDVNPNLIHTIMRNNDTKLMEIITKNEREKMQLQSDFKFNMAQLEQNLKKEQDMKLRKFKNEKDAYIEDICNNHSATISAVEKEKMDLHLALSEQISQLQVRLYELTEKLKEKNEYNEFLKKETTQISKKVEEVEKEKNRIEGLRKTEIISEDLLKKERNSVNHLKKQISLQKDIIDIVLGEFRKLELERDSLIIEFEKCIGASNALVGQKKSSINLKMIKTSNDLLKLKKEMKL</sequence>
<feature type="coiled-coil region" evidence="1">
    <location>
        <begin position="72"/>
        <end position="113"/>
    </location>
</feature>
<keyword evidence="2" id="KW-1185">Reference proteome</keyword>
<evidence type="ECO:0000256" key="1">
    <source>
        <dbReference type="SAM" id="Coils"/>
    </source>
</evidence>
<proteinExistence type="predicted"/>